<dbReference type="AlphaFoldDB" id="A0A1H7NR66"/>
<evidence type="ECO:0000313" key="6">
    <source>
        <dbReference type="Proteomes" id="UP000198677"/>
    </source>
</evidence>
<keyword evidence="1" id="KW-0805">Transcription regulation</keyword>
<dbReference type="InterPro" id="IPR050204">
    <property type="entry name" value="AraC_XylS_family_regulators"/>
</dbReference>
<dbReference type="Pfam" id="PF12833">
    <property type="entry name" value="HTH_18"/>
    <property type="match status" value="1"/>
</dbReference>
<gene>
    <name evidence="5" type="ORF">SAMN05444583_107115</name>
</gene>
<dbReference type="PANTHER" id="PTHR46796:SF6">
    <property type="entry name" value="ARAC SUBFAMILY"/>
    <property type="match status" value="1"/>
</dbReference>
<dbReference type="InterPro" id="IPR018060">
    <property type="entry name" value="HTH_AraC"/>
</dbReference>
<sequence>MSGGTGDTGEELNDGMATLQTTGLTQRFHGGLHMRGADGIEMLSGICRFSAEQPSQFRATMGSTDFGTIRVNRMKSTAVRGVRTRTLLDDEMGDYVSVATIRSGTVGVEQDRTSARGAAGDLTFVDFGREFELDVAAGSEVVFVYLPRLLLTERSIDTRRLTGAVIPGSPVGSALAGMLEPLTRHHPNTLAEQSLIEHAIVDLALAVIQPSADEEPAPEEMAVGNRARVYDFIERNFTDPTLSVDRVAAGINVSPRYLHKLMEGDGISVYGMIRRRRVRHGIDLLSDPAAAHLSVGQIARRSGFTGLSQFGRAVRDLAGESPRQIRQRAVASA</sequence>
<evidence type="ECO:0000256" key="3">
    <source>
        <dbReference type="ARBA" id="ARBA00023163"/>
    </source>
</evidence>
<dbReference type="Gene3D" id="1.10.10.60">
    <property type="entry name" value="Homeodomain-like"/>
    <property type="match status" value="1"/>
</dbReference>
<accession>A0A1H7NR66</accession>
<dbReference type="PANTHER" id="PTHR46796">
    <property type="entry name" value="HTH-TYPE TRANSCRIPTIONAL ACTIVATOR RHAS-RELATED"/>
    <property type="match status" value="1"/>
</dbReference>
<dbReference type="EMBL" id="FOAW01000007">
    <property type="protein sequence ID" value="SEL25831.1"/>
    <property type="molecule type" value="Genomic_DNA"/>
</dbReference>
<evidence type="ECO:0000256" key="1">
    <source>
        <dbReference type="ARBA" id="ARBA00023015"/>
    </source>
</evidence>
<keyword evidence="2 5" id="KW-0238">DNA-binding</keyword>
<organism evidence="5 6">
    <name type="scientific">Rhodococcus maanshanensis</name>
    <dbReference type="NCBI Taxonomy" id="183556"/>
    <lineage>
        <taxon>Bacteria</taxon>
        <taxon>Bacillati</taxon>
        <taxon>Actinomycetota</taxon>
        <taxon>Actinomycetes</taxon>
        <taxon>Mycobacteriales</taxon>
        <taxon>Nocardiaceae</taxon>
        <taxon>Rhodococcus</taxon>
    </lineage>
</organism>
<evidence type="ECO:0000313" key="5">
    <source>
        <dbReference type="EMBL" id="SEL25831.1"/>
    </source>
</evidence>
<reference evidence="6" key="1">
    <citation type="submission" date="2016-10" db="EMBL/GenBank/DDBJ databases">
        <authorList>
            <person name="Varghese N."/>
            <person name="Submissions S."/>
        </authorList>
    </citation>
    <scope>NUCLEOTIDE SEQUENCE [LARGE SCALE GENOMIC DNA]</scope>
    <source>
        <strain evidence="6">DSM 44675</strain>
    </source>
</reference>
<dbReference type="InterPro" id="IPR018062">
    <property type="entry name" value="HTH_AraC-typ_CS"/>
</dbReference>
<name>A0A1H7NR66_9NOCA</name>
<dbReference type="GO" id="GO:0043565">
    <property type="term" value="F:sequence-specific DNA binding"/>
    <property type="evidence" value="ECO:0007669"/>
    <property type="project" value="InterPro"/>
</dbReference>
<feature type="domain" description="HTH araC/xylS-type" evidence="4">
    <location>
        <begin position="227"/>
        <end position="328"/>
    </location>
</feature>
<dbReference type="Proteomes" id="UP000198677">
    <property type="component" value="Unassembled WGS sequence"/>
</dbReference>
<dbReference type="InterPro" id="IPR009057">
    <property type="entry name" value="Homeodomain-like_sf"/>
</dbReference>
<proteinExistence type="predicted"/>
<evidence type="ECO:0000256" key="2">
    <source>
        <dbReference type="ARBA" id="ARBA00023125"/>
    </source>
</evidence>
<keyword evidence="6" id="KW-1185">Reference proteome</keyword>
<keyword evidence="3" id="KW-0804">Transcription</keyword>
<dbReference type="PROSITE" id="PS01124">
    <property type="entry name" value="HTH_ARAC_FAMILY_2"/>
    <property type="match status" value="1"/>
</dbReference>
<dbReference type="SMART" id="SM00342">
    <property type="entry name" value="HTH_ARAC"/>
    <property type="match status" value="1"/>
</dbReference>
<dbReference type="GO" id="GO:0003700">
    <property type="term" value="F:DNA-binding transcription factor activity"/>
    <property type="evidence" value="ECO:0007669"/>
    <property type="project" value="InterPro"/>
</dbReference>
<dbReference type="SUPFAM" id="SSF46689">
    <property type="entry name" value="Homeodomain-like"/>
    <property type="match status" value="1"/>
</dbReference>
<protein>
    <submittedName>
        <fullName evidence="5">AraC-type DNA-binding protein</fullName>
    </submittedName>
</protein>
<evidence type="ECO:0000259" key="4">
    <source>
        <dbReference type="PROSITE" id="PS01124"/>
    </source>
</evidence>
<dbReference type="OrthoDB" id="9799345at2"/>
<dbReference type="PROSITE" id="PS00041">
    <property type="entry name" value="HTH_ARAC_FAMILY_1"/>
    <property type="match status" value="1"/>
</dbReference>
<dbReference type="InterPro" id="IPR035418">
    <property type="entry name" value="AraC-bd_2"/>
</dbReference>
<dbReference type="Pfam" id="PF14525">
    <property type="entry name" value="AraC_binding_2"/>
    <property type="match status" value="1"/>
</dbReference>